<dbReference type="InterPro" id="IPR050109">
    <property type="entry name" value="HTH-type_TetR-like_transc_reg"/>
</dbReference>
<reference evidence="7 8" key="1">
    <citation type="submission" date="2020-02" db="EMBL/GenBank/DDBJ databases">
        <title>Fructobacillus sp. isolated from paper mulberry of Taiwan.</title>
        <authorList>
            <person name="Lin S.-T."/>
        </authorList>
    </citation>
    <scope>NUCLEOTIDE SEQUENCE [LARGE SCALE GENOMIC DNA]</scope>
    <source>
        <strain evidence="7 8">M2-14</strain>
    </source>
</reference>
<evidence type="ECO:0000256" key="3">
    <source>
        <dbReference type="ARBA" id="ARBA00023125"/>
    </source>
</evidence>
<keyword evidence="4" id="KW-0804">Transcription</keyword>
<keyword evidence="1" id="KW-0678">Repressor</keyword>
<feature type="domain" description="HTH tetR-type" evidence="6">
    <location>
        <begin position="4"/>
        <end position="64"/>
    </location>
</feature>
<dbReference type="InterPro" id="IPR004111">
    <property type="entry name" value="Repressor_TetR_C"/>
</dbReference>
<dbReference type="SUPFAM" id="SSF48498">
    <property type="entry name" value="Tetracyclin repressor-like, C-terminal domain"/>
    <property type="match status" value="1"/>
</dbReference>
<proteinExistence type="predicted"/>
<evidence type="ECO:0000256" key="1">
    <source>
        <dbReference type="ARBA" id="ARBA00022491"/>
    </source>
</evidence>
<dbReference type="Pfam" id="PF02909">
    <property type="entry name" value="TetR_C_1"/>
    <property type="match status" value="1"/>
</dbReference>
<dbReference type="PROSITE" id="PS50977">
    <property type="entry name" value="HTH_TETR_2"/>
    <property type="match status" value="1"/>
</dbReference>
<keyword evidence="3 5" id="KW-0238">DNA-binding</keyword>
<organism evidence="7 8">
    <name type="scientific">Fructobacillus broussonetiae</name>
    <dbReference type="NCBI Taxonomy" id="2713173"/>
    <lineage>
        <taxon>Bacteria</taxon>
        <taxon>Bacillati</taxon>
        <taxon>Bacillota</taxon>
        <taxon>Bacilli</taxon>
        <taxon>Lactobacillales</taxon>
        <taxon>Lactobacillaceae</taxon>
        <taxon>Fructobacillus</taxon>
    </lineage>
</organism>
<dbReference type="PANTHER" id="PTHR30055">
    <property type="entry name" value="HTH-TYPE TRANSCRIPTIONAL REGULATOR RUTR"/>
    <property type="match status" value="1"/>
</dbReference>
<evidence type="ECO:0000256" key="4">
    <source>
        <dbReference type="ARBA" id="ARBA00023163"/>
    </source>
</evidence>
<dbReference type="PRINTS" id="PR00455">
    <property type="entry name" value="HTHTETR"/>
</dbReference>
<dbReference type="InterPro" id="IPR009057">
    <property type="entry name" value="Homeodomain-like_sf"/>
</dbReference>
<keyword evidence="2" id="KW-0805">Transcription regulation</keyword>
<gene>
    <name evidence="7" type="ORF">G6R29_05715</name>
</gene>
<sequence length="208" mass="23606">MAERMTKDKIVDVALDMLAKDGLAGLSMRKLADVLGIKAATLYWHIPNKGALLEEMANRVIEESLSSFAKDGDWKSRLKQNAQALSEKVRQHPYSVELLNVIPPHTRSYLKLTNELLSVVEPLPLSDQEKLYAILLIQDYVQTFEKDYLRQSTEQYDEGAIDRFAEFDILARMSKEGILGKMGSKDMLNWALSSITDGIEKKIEEDDK</sequence>
<dbReference type="InterPro" id="IPR003012">
    <property type="entry name" value="Tet_transcr_reg_TetR"/>
</dbReference>
<feature type="DNA-binding region" description="H-T-H motif" evidence="5">
    <location>
        <begin position="27"/>
        <end position="46"/>
    </location>
</feature>
<dbReference type="Proteomes" id="UP001519504">
    <property type="component" value="Unassembled WGS sequence"/>
</dbReference>
<dbReference type="RefSeq" id="WP_213809398.1">
    <property type="nucleotide sequence ID" value="NZ_JAAMFK010000008.1"/>
</dbReference>
<dbReference type="PRINTS" id="PR00400">
    <property type="entry name" value="TETREPRESSOR"/>
</dbReference>
<comment type="caution">
    <text evidence="7">The sequence shown here is derived from an EMBL/GenBank/DDBJ whole genome shotgun (WGS) entry which is preliminary data.</text>
</comment>
<dbReference type="InterPro" id="IPR001647">
    <property type="entry name" value="HTH_TetR"/>
</dbReference>
<dbReference type="SUPFAM" id="SSF46689">
    <property type="entry name" value="Homeodomain-like"/>
    <property type="match status" value="1"/>
</dbReference>
<name>A0ABS5R179_9LACO</name>
<evidence type="ECO:0000313" key="8">
    <source>
        <dbReference type="Proteomes" id="UP001519504"/>
    </source>
</evidence>
<accession>A0ABS5R179</accession>
<evidence type="ECO:0000259" key="6">
    <source>
        <dbReference type="PROSITE" id="PS50977"/>
    </source>
</evidence>
<evidence type="ECO:0000313" key="7">
    <source>
        <dbReference type="EMBL" id="MBS9339116.1"/>
    </source>
</evidence>
<keyword evidence="8" id="KW-1185">Reference proteome</keyword>
<dbReference type="InterPro" id="IPR036271">
    <property type="entry name" value="Tet_transcr_reg_TetR-rel_C_sf"/>
</dbReference>
<dbReference type="Gene3D" id="1.10.357.10">
    <property type="entry name" value="Tetracycline Repressor, domain 2"/>
    <property type="match status" value="1"/>
</dbReference>
<dbReference type="Pfam" id="PF00440">
    <property type="entry name" value="TetR_N"/>
    <property type="match status" value="1"/>
</dbReference>
<dbReference type="Gene3D" id="1.10.10.60">
    <property type="entry name" value="Homeodomain-like"/>
    <property type="match status" value="1"/>
</dbReference>
<dbReference type="PANTHER" id="PTHR30055:SF151">
    <property type="entry name" value="TRANSCRIPTIONAL REGULATORY PROTEIN"/>
    <property type="match status" value="1"/>
</dbReference>
<dbReference type="EMBL" id="JAAMFK010000008">
    <property type="protein sequence ID" value="MBS9339116.1"/>
    <property type="molecule type" value="Genomic_DNA"/>
</dbReference>
<evidence type="ECO:0000256" key="2">
    <source>
        <dbReference type="ARBA" id="ARBA00023015"/>
    </source>
</evidence>
<evidence type="ECO:0000256" key="5">
    <source>
        <dbReference type="PROSITE-ProRule" id="PRU00335"/>
    </source>
</evidence>
<protein>
    <submittedName>
        <fullName evidence="7">TetR family transcriptional regulator</fullName>
    </submittedName>
</protein>